<evidence type="ECO:0000313" key="4">
    <source>
        <dbReference type="EMBL" id="RGZ83702.1"/>
    </source>
</evidence>
<dbReference type="PANTHER" id="PTHR36844:SF1">
    <property type="entry name" value="PROTEASE PRSW"/>
    <property type="match status" value="1"/>
</dbReference>
<name>A0A413PYV2_9FIRM</name>
<feature type="transmembrane region" description="Helical" evidence="2">
    <location>
        <begin position="150"/>
        <end position="171"/>
    </location>
</feature>
<protein>
    <submittedName>
        <fullName evidence="4">PrsW family intramembrane metalloprotease</fullName>
    </submittedName>
</protein>
<feature type="transmembrane region" description="Helical" evidence="2">
    <location>
        <begin position="178"/>
        <end position="196"/>
    </location>
</feature>
<organism evidence="4 5">
    <name type="scientific">Anaerobutyricum hallii</name>
    <dbReference type="NCBI Taxonomy" id="39488"/>
    <lineage>
        <taxon>Bacteria</taxon>
        <taxon>Bacillati</taxon>
        <taxon>Bacillota</taxon>
        <taxon>Clostridia</taxon>
        <taxon>Lachnospirales</taxon>
        <taxon>Lachnospiraceae</taxon>
        <taxon>Anaerobutyricum</taxon>
    </lineage>
</organism>
<sequence length="518" mass="57931">MNTTFFQKASENKRSISWGDIFSDVWKKHRKDQRTALLTKGMGSHIPAPNRMLSDWQKPWLFARVLIAGLVLSVLIGISCVIFPGYGMLLMLCLLPAFVVPLSVMLFYWEMNIPGNISIYEALLLTLLGGCLSLTVTGIMRTVFPGISEIAFLAGPLPEELAKCLIVTIFLCRKKYNYGLQGILIGGAVGVGFSAMESAGYALQIFDIGIQNAMGTNIIIRSMADILVRRGVLAIGGHVVWAALYGGALALIKGKGKMSPKCFANSLFWLTFSAAFLLHTAWNFSASYLAGKLPDSLVASLVKFEAGTVTQWVKYIVLIILAWLLLFYIMKKSIRQMVSVDEMYHNAANSAEYKEAAAKRQKKKEQEQEQPVHRSEPKEQHPEQKQEQPVHQSAQKEQHPEQQPIHEESEYRVEAVIQGVSGLLNGKTYMLTAGTPLIFGRRTEKCNVLFKNETKGISSIHCKVKWYNGKVLIKDLGSTYGTWLNEGTRLEPNKYYELPDQGVFYLGSKENMFFMGMK</sequence>
<gene>
    <name evidence="4" type="ORF">DW972_05920</name>
</gene>
<evidence type="ECO:0000259" key="3">
    <source>
        <dbReference type="PROSITE" id="PS50006"/>
    </source>
</evidence>
<feature type="transmembrane region" description="Helical" evidence="2">
    <location>
        <begin position="122"/>
        <end position="144"/>
    </location>
</feature>
<dbReference type="RefSeq" id="WP_118329246.1">
    <property type="nucleotide sequence ID" value="NZ_CALLAX010000017.1"/>
</dbReference>
<keyword evidence="4" id="KW-0645">Protease</keyword>
<keyword evidence="2" id="KW-0472">Membrane</keyword>
<dbReference type="AlphaFoldDB" id="A0A413PYV2"/>
<feature type="transmembrane region" description="Helical" evidence="2">
    <location>
        <begin position="263"/>
        <end position="282"/>
    </location>
</feature>
<dbReference type="InterPro" id="IPR000253">
    <property type="entry name" value="FHA_dom"/>
</dbReference>
<dbReference type="Pfam" id="PF13367">
    <property type="entry name" value="PrsW-protease"/>
    <property type="match status" value="1"/>
</dbReference>
<comment type="caution">
    <text evidence="4">The sequence shown here is derived from an EMBL/GenBank/DDBJ whole genome shotgun (WGS) entry which is preliminary data.</text>
</comment>
<accession>A0A413PYV2</accession>
<dbReference type="GO" id="GO:0006508">
    <property type="term" value="P:proteolysis"/>
    <property type="evidence" value="ECO:0007669"/>
    <property type="project" value="UniProtKB-KW"/>
</dbReference>
<dbReference type="EMBL" id="QSEP01000025">
    <property type="protein sequence ID" value="RGZ83702.1"/>
    <property type="molecule type" value="Genomic_DNA"/>
</dbReference>
<keyword evidence="2" id="KW-1133">Transmembrane helix</keyword>
<dbReference type="CDD" id="cd00060">
    <property type="entry name" value="FHA"/>
    <property type="match status" value="1"/>
</dbReference>
<evidence type="ECO:0000313" key="5">
    <source>
        <dbReference type="Proteomes" id="UP000286561"/>
    </source>
</evidence>
<dbReference type="Proteomes" id="UP000286561">
    <property type="component" value="Unassembled WGS sequence"/>
</dbReference>
<feature type="region of interest" description="Disordered" evidence="1">
    <location>
        <begin position="355"/>
        <end position="407"/>
    </location>
</feature>
<feature type="transmembrane region" description="Helical" evidence="2">
    <location>
        <begin position="231"/>
        <end position="251"/>
    </location>
</feature>
<feature type="transmembrane region" description="Helical" evidence="2">
    <location>
        <begin position="61"/>
        <end position="83"/>
    </location>
</feature>
<feature type="transmembrane region" description="Helical" evidence="2">
    <location>
        <begin position="312"/>
        <end position="330"/>
    </location>
</feature>
<feature type="domain" description="FHA" evidence="3">
    <location>
        <begin position="437"/>
        <end position="485"/>
    </location>
</feature>
<dbReference type="InterPro" id="IPR026898">
    <property type="entry name" value="PrsW"/>
</dbReference>
<keyword evidence="4" id="KW-0378">Hydrolase</keyword>
<dbReference type="SUPFAM" id="SSF49879">
    <property type="entry name" value="SMAD/FHA domain"/>
    <property type="match status" value="1"/>
</dbReference>
<dbReference type="SMART" id="SM00240">
    <property type="entry name" value="FHA"/>
    <property type="match status" value="1"/>
</dbReference>
<dbReference type="Gene3D" id="2.60.200.20">
    <property type="match status" value="1"/>
</dbReference>
<dbReference type="Pfam" id="PF00498">
    <property type="entry name" value="FHA"/>
    <property type="match status" value="1"/>
</dbReference>
<proteinExistence type="predicted"/>
<reference evidence="4 5" key="1">
    <citation type="submission" date="2018-08" db="EMBL/GenBank/DDBJ databases">
        <title>A genome reference for cultivated species of the human gut microbiota.</title>
        <authorList>
            <person name="Zou Y."/>
            <person name="Xue W."/>
            <person name="Luo G."/>
        </authorList>
    </citation>
    <scope>NUCLEOTIDE SEQUENCE [LARGE SCALE GENOMIC DNA]</scope>
    <source>
        <strain evidence="4 5">AM48-23BH</strain>
    </source>
</reference>
<dbReference type="InterPro" id="IPR008984">
    <property type="entry name" value="SMAD_FHA_dom_sf"/>
</dbReference>
<feature type="transmembrane region" description="Helical" evidence="2">
    <location>
        <begin position="89"/>
        <end position="110"/>
    </location>
</feature>
<evidence type="ECO:0000256" key="1">
    <source>
        <dbReference type="SAM" id="MobiDB-lite"/>
    </source>
</evidence>
<dbReference type="PANTHER" id="PTHR36844">
    <property type="entry name" value="PROTEASE PRSW"/>
    <property type="match status" value="1"/>
</dbReference>
<dbReference type="GO" id="GO:0008237">
    <property type="term" value="F:metallopeptidase activity"/>
    <property type="evidence" value="ECO:0007669"/>
    <property type="project" value="UniProtKB-KW"/>
</dbReference>
<evidence type="ECO:0000256" key="2">
    <source>
        <dbReference type="SAM" id="Phobius"/>
    </source>
</evidence>
<dbReference type="PROSITE" id="PS50006">
    <property type="entry name" value="FHA_DOMAIN"/>
    <property type="match status" value="1"/>
</dbReference>
<keyword evidence="2" id="KW-0812">Transmembrane</keyword>
<keyword evidence="4" id="KW-0482">Metalloprotease</keyword>